<dbReference type="PANTHER" id="PTHR24148:SF73">
    <property type="entry name" value="HET DOMAIN PROTEIN (AFU_ORTHOLOGUE AFUA_8G01020)"/>
    <property type="match status" value="1"/>
</dbReference>
<proteinExistence type="predicted"/>
<dbReference type="InterPro" id="IPR010730">
    <property type="entry name" value="HET"/>
</dbReference>
<dbReference type="OrthoDB" id="4587016at2759"/>
<dbReference type="Pfam" id="PF26639">
    <property type="entry name" value="Het-6_barrel"/>
    <property type="match status" value="1"/>
</dbReference>
<name>A0A1S7UI27_ROSNE</name>
<evidence type="ECO:0000313" key="3">
    <source>
        <dbReference type="Proteomes" id="UP000054516"/>
    </source>
</evidence>
<dbReference type="InterPro" id="IPR052895">
    <property type="entry name" value="HetReg/Transcr_Mod"/>
</dbReference>
<sequence length="624" mass="70829">MRTDDPLLSFQYPPLNKARREIRLFKIYASPQQGDSSILECSMKIASLDDDVDYFALSYVWGDPSPTHELIINPEGSEHRQLLRIGANLNDALRNFRNAEEIRKTYLWVDAICINQPDNEEKSWQVASMKSVYEQAAFVFAWLGPSIDVDKKVFDTLDTLERRIQERGPDLTVDVFNEFVEVLARDDGSSGKAIQKIIERPWFQRIWIQQEFLAAREVEFVYGDYFYGWEVLFVASTTIKSVQRVAWAKTTGQALTLDDLENELFGLRTASLGTDMFRMRCDFQNNKDVYSLWDLLVTAKAGGIQSKDARDTIFALLGLSRDSSTLGISVNYDLTTQDCFIQAAKALLRQGHMRLLWLSSQPKTVEGLPSWVPDWSCEWDFSYCILAYCKRDIRWDLPGSDDGNFKAGSSYESSLSFKTVGSREILVVRGSIYDRVLIASAVLGNWRDYDPFEYLLLAVELIETMAKSCAPPINLDTQMIICTLLHGVESRYDGHSALTPLEDIDMFTPLTPDSLTRLTDYVINNRGAPSADLKMLSSFLSMSMANLENRRVFITYCGSLGIGSARTRSEDIVAVFHGTEIPFILREDSPLCDVYNLIGEGYVQGIMYGEFTKGEHEVRELQIC</sequence>
<dbReference type="Proteomes" id="UP000054516">
    <property type="component" value="Unassembled WGS sequence"/>
</dbReference>
<dbReference type="EMBL" id="DF977446">
    <property type="protein sequence ID" value="GAP82871.1"/>
    <property type="molecule type" value="Genomic_DNA"/>
</dbReference>
<dbReference type="PANTHER" id="PTHR24148">
    <property type="entry name" value="ANKYRIN REPEAT DOMAIN-CONTAINING PROTEIN 39 HOMOLOG-RELATED"/>
    <property type="match status" value="1"/>
</dbReference>
<dbReference type="Pfam" id="PF06985">
    <property type="entry name" value="HET"/>
    <property type="match status" value="1"/>
</dbReference>
<dbReference type="AlphaFoldDB" id="A0A1S7UI27"/>
<gene>
    <name evidence="2" type="ORF">SAMD00023353_0104030</name>
</gene>
<organism evidence="2">
    <name type="scientific">Rosellinia necatrix</name>
    <name type="common">White root-rot fungus</name>
    <dbReference type="NCBI Taxonomy" id="77044"/>
    <lineage>
        <taxon>Eukaryota</taxon>
        <taxon>Fungi</taxon>
        <taxon>Dikarya</taxon>
        <taxon>Ascomycota</taxon>
        <taxon>Pezizomycotina</taxon>
        <taxon>Sordariomycetes</taxon>
        <taxon>Xylariomycetidae</taxon>
        <taxon>Xylariales</taxon>
        <taxon>Xylariaceae</taxon>
        <taxon>Rosellinia</taxon>
    </lineage>
</organism>
<evidence type="ECO:0000259" key="1">
    <source>
        <dbReference type="Pfam" id="PF06985"/>
    </source>
</evidence>
<feature type="domain" description="Heterokaryon incompatibility" evidence="1">
    <location>
        <begin position="54"/>
        <end position="211"/>
    </location>
</feature>
<evidence type="ECO:0000313" key="2">
    <source>
        <dbReference type="EMBL" id="GAP82871.1"/>
    </source>
</evidence>
<protein>
    <submittedName>
        <fullName evidence="2">Putative HET-6OR heterokaryon incompatibility protein</fullName>
    </submittedName>
</protein>
<accession>A0A1S7UI27</accession>
<dbReference type="OMA" id="CILAYCK"/>
<reference evidence="2" key="1">
    <citation type="submission" date="2016-03" db="EMBL/GenBank/DDBJ databases">
        <title>Draft genome sequence of Rosellinia necatrix.</title>
        <authorList>
            <person name="Kanematsu S."/>
        </authorList>
    </citation>
    <scope>NUCLEOTIDE SEQUENCE [LARGE SCALE GENOMIC DNA]</scope>
    <source>
        <strain evidence="2">W97</strain>
    </source>
</reference>
<keyword evidence="3" id="KW-1185">Reference proteome</keyword>